<dbReference type="InterPro" id="IPR001433">
    <property type="entry name" value="OxRdtase_FAD/NAD-bd"/>
</dbReference>
<dbReference type="InterPro" id="IPR008333">
    <property type="entry name" value="Cbr1-like_FAD-bd_dom"/>
</dbReference>
<dbReference type="CDD" id="cd06183">
    <property type="entry name" value="cyt_b5_reduct_like"/>
    <property type="match status" value="1"/>
</dbReference>
<feature type="domain" description="FAD-binding FR-type" evidence="12">
    <location>
        <begin position="24"/>
        <end position="128"/>
    </location>
</feature>
<dbReference type="InterPro" id="IPR001709">
    <property type="entry name" value="Flavoprot_Pyr_Nucl_cyt_Rdtase"/>
</dbReference>
<dbReference type="PRINTS" id="PR00371">
    <property type="entry name" value="FPNCR"/>
</dbReference>
<evidence type="ECO:0000256" key="10">
    <source>
        <dbReference type="PIRSR" id="PIRSR601834-1"/>
    </source>
</evidence>
<evidence type="ECO:0000256" key="4">
    <source>
        <dbReference type="ARBA" id="ARBA00022630"/>
    </source>
</evidence>
<dbReference type="AlphaFoldDB" id="A0A2U1JEB9"/>
<accession>A0A2U1JEB9</accession>
<evidence type="ECO:0000256" key="11">
    <source>
        <dbReference type="RuleBase" id="RU361226"/>
    </source>
</evidence>
<comment type="caution">
    <text evidence="13">The sequence shown here is derived from an EMBL/GenBank/DDBJ whole genome shotgun (WGS) entry which is preliminary data.</text>
</comment>
<dbReference type="PANTHER" id="PTHR19370:SF171">
    <property type="entry name" value="NADH-CYTOCHROME B5 REDUCTASE 2"/>
    <property type="match status" value="1"/>
</dbReference>
<dbReference type="FunFam" id="3.40.50.80:FF:000009">
    <property type="entry name" value="NADH-cytochrome b5 reductase"/>
    <property type="match status" value="1"/>
</dbReference>
<keyword evidence="8" id="KW-0496">Mitochondrion</keyword>
<dbReference type="EC" id="1.6.2.2" evidence="11"/>
<dbReference type="EMBL" id="MBFU01000015">
    <property type="protein sequence ID" value="PWA03442.1"/>
    <property type="molecule type" value="Genomic_DNA"/>
</dbReference>
<dbReference type="InterPro" id="IPR017927">
    <property type="entry name" value="FAD-bd_FR_type"/>
</dbReference>
<keyword evidence="14" id="KW-1185">Reference proteome</keyword>
<comment type="similarity">
    <text evidence="3 11">Belongs to the flavoprotein pyridine nucleotide cytochrome reductase family.</text>
</comment>
<evidence type="ECO:0000259" key="12">
    <source>
        <dbReference type="PROSITE" id="PS51384"/>
    </source>
</evidence>
<evidence type="ECO:0000256" key="8">
    <source>
        <dbReference type="ARBA" id="ARBA00023128"/>
    </source>
</evidence>
<keyword evidence="4 10" id="KW-0285">Flavoprotein</keyword>
<sequence length="275" mass="30790">MAKDSTKPSSSENLVSETSALNPNQYTPFKISEIQRVTHNTSIIRFKIGDNQVSGMVVPSSVKTMLPPTKEEEPITRKYTIITEEHTKGYMDLIVKEYPEGIMSKYINSLKVGDELLMKGPIQKSKYVPGSKKEIGMIAGGTGIAPMMQVIHKVIGNPEDTTKIKLLFANVTENDILLKDELDRIREEHPEQLEIHYVLDNPPKGWTGETGYISEEMIKKYMPSPEMGDDCIVYVSGPRGMNELVKGKKIVEKGELVLGGILKKLGYTQTNVRKF</sequence>
<evidence type="ECO:0000256" key="7">
    <source>
        <dbReference type="ARBA" id="ARBA00023027"/>
    </source>
</evidence>
<comment type="cofactor">
    <cofactor evidence="1 10 11">
        <name>FAD</name>
        <dbReference type="ChEBI" id="CHEBI:57692"/>
    </cofactor>
</comment>
<dbReference type="InterPro" id="IPR039261">
    <property type="entry name" value="FNR_nucleotide-bd"/>
</dbReference>
<comment type="subcellular location">
    <subcellularLocation>
        <location evidence="2">Mitochondrion outer membrane</location>
        <topology evidence="2">Single-pass membrane protein</topology>
    </subcellularLocation>
</comment>
<evidence type="ECO:0000256" key="5">
    <source>
        <dbReference type="ARBA" id="ARBA00022827"/>
    </source>
</evidence>
<dbReference type="GO" id="GO:0090524">
    <property type="term" value="F:cytochrome-b5 reductase activity, acting on NADH"/>
    <property type="evidence" value="ECO:0007669"/>
    <property type="project" value="UniProtKB-EC"/>
</dbReference>
<evidence type="ECO:0000256" key="3">
    <source>
        <dbReference type="ARBA" id="ARBA00006105"/>
    </source>
</evidence>
<comment type="catalytic activity">
    <reaction evidence="9 11">
        <text>2 Fe(III)-[cytochrome b5] + NADH = 2 Fe(II)-[cytochrome b5] + NAD(+) + H(+)</text>
        <dbReference type="Rhea" id="RHEA:46680"/>
        <dbReference type="Rhea" id="RHEA-COMP:10438"/>
        <dbReference type="Rhea" id="RHEA-COMP:10439"/>
        <dbReference type="ChEBI" id="CHEBI:15378"/>
        <dbReference type="ChEBI" id="CHEBI:29033"/>
        <dbReference type="ChEBI" id="CHEBI:29034"/>
        <dbReference type="ChEBI" id="CHEBI:57540"/>
        <dbReference type="ChEBI" id="CHEBI:57945"/>
        <dbReference type="EC" id="1.6.2.2"/>
    </reaction>
</comment>
<evidence type="ECO:0000256" key="6">
    <source>
        <dbReference type="ARBA" id="ARBA00023002"/>
    </source>
</evidence>
<feature type="binding site" evidence="10">
    <location>
        <position position="94"/>
    </location>
    <ligand>
        <name>FAD</name>
        <dbReference type="ChEBI" id="CHEBI:57692"/>
    </ligand>
</feature>
<dbReference type="GO" id="GO:0005741">
    <property type="term" value="C:mitochondrial outer membrane"/>
    <property type="evidence" value="ECO:0007669"/>
    <property type="project" value="UniProtKB-SubCell"/>
</dbReference>
<feature type="binding site" evidence="10">
    <location>
        <position position="79"/>
    </location>
    <ligand>
        <name>FAD</name>
        <dbReference type="ChEBI" id="CHEBI:57692"/>
    </ligand>
</feature>
<dbReference type="InterPro" id="IPR017938">
    <property type="entry name" value="Riboflavin_synthase-like_b-brl"/>
</dbReference>
<dbReference type="InterPro" id="IPR001834">
    <property type="entry name" value="CBR-like"/>
</dbReference>
<dbReference type="Gene3D" id="2.40.30.10">
    <property type="entry name" value="Translation factors"/>
    <property type="match status" value="1"/>
</dbReference>
<dbReference type="Proteomes" id="UP000245591">
    <property type="component" value="Unassembled WGS sequence"/>
</dbReference>
<dbReference type="Pfam" id="PF00970">
    <property type="entry name" value="FAD_binding_6"/>
    <property type="match status" value="1"/>
</dbReference>
<feature type="binding site" evidence="10">
    <location>
        <position position="104"/>
    </location>
    <ligand>
        <name>FAD</name>
        <dbReference type="ChEBI" id="CHEBI:57692"/>
    </ligand>
</feature>
<organism evidence="13 14">
    <name type="scientific">Smittium angustum</name>
    <dbReference type="NCBI Taxonomy" id="133377"/>
    <lineage>
        <taxon>Eukaryota</taxon>
        <taxon>Fungi</taxon>
        <taxon>Fungi incertae sedis</taxon>
        <taxon>Zoopagomycota</taxon>
        <taxon>Kickxellomycotina</taxon>
        <taxon>Harpellomycetes</taxon>
        <taxon>Harpellales</taxon>
        <taxon>Legeriomycetaceae</taxon>
        <taxon>Smittium</taxon>
    </lineage>
</organism>
<reference evidence="13 14" key="1">
    <citation type="journal article" date="2018" name="MBio">
        <title>Comparative Genomics Reveals the Core Gene Toolbox for the Fungus-Insect Symbiosis.</title>
        <authorList>
            <person name="Wang Y."/>
            <person name="Stata M."/>
            <person name="Wang W."/>
            <person name="Stajich J.E."/>
            <person name="White M.M."/>
            <person name="Moncalvo J.M."/>
        </authorList>
    </citation>
    <scope>NUCLEOTIDE SEQUENCE [LARGE SCALE GENOMIC DNA]</scope>
    <source>
        <strain evidence="13 14">AUS-126-30</strain>
    </source>
</reference>
<dbReference type="PROSITE" id="PS51384">
    <property type="entry name" value="FAD_FR"/>
    <property type="match status" value="1"/>
</dbReference>
<evidence type="ECO:0000313" key="14">
    <source>
        <dbReference type="Proteomes" id="UP000245591"/>
    </source>
</evidence>
<proteinExistence type="inferred from homology"/>
<protein>
    <recommendedName>
        <fullName evidence="11">NADH-cytochrome b5 reductase</fullName>
        <ecNumber evidence="11">1.6.2.2</ecNumber>
    </recommendedName>
</protein>
<dbReference type="PANTHER" id="PTHR19370">
    <property type="entry name" value="NADH-CYTOCHROME B5 REDUCTASE"/>
    <property type="match status" value="1"/>
</dbReference>
<feature type="binding site" evidence="10">
    <location>
        <position position="96"/>
    </location>
    <ligand>
        <name>FAD</name>
        <dbReference type="ChEBI" id="CHEBI:57692"/>
    </ligand>
</feature>
<dbReference type="SUPFAM" id="SSF63380">
    <property type="entry name" value="Riboflavin synthase domain-like"/>
    <property type="match status" value="1"/>
</dbReference>
<dbReference type="SUPFAM" id="SSF52343">
    <property type="entry name" value="Ferredoxin reductase-like, C-terminal NADP-linked domain"/>
    <property type="match status" value="1"/>
</dbReference>
<keyword evidence="5 10" id="KW-0274">FAD</keyword>
<keyword evidence="7 11" id="KW-0520">NAD</keyword>
<gene>
    <name evidence="13" type="ORF">BB558_000384</name>
</gene>
<evidence type="ECO:0000256" key="2">
    <source>
        <dbReference type="ARBA" id="ARBA00004572"/>
    </source>
</evidence>
<name>A0A2U1JEB9_SMIAN</name>
<feature type="binding site" evidence="10">
    <location>
        <position position="77"/>
    </location>
    <ligand>
        <name>FAD</name>
        <dbReference type="ChEBI" id="CHEBI:57692"/>
    </ligand>
</feature>
<evidence type="ECO:0000256" key="1">
    <source>
        <dbReference type="ARBA" id="ARBA00001974"/>
    </source>
</evidence>
<dbReference type="Pfam" id="PF00175">
    <property type="entry name" value="NAD_binding_1"/>
    <property type="match status" value="1"/>
</dbReference>
<evidence type="ECO:0000256" key="9">
    <source>
        <dbReference type="ARBA" id="ARBA00047682"/>
    </source>
</evidence>
<feature type="binding site" evidence="10">
    <location>
        <position position="103"/>
    </location>
    <ligand>
        <name>FAD</name>
        <dbReference type="ChEBI" id="CHEBI:57692"/>
    </ligand>
</feature>
<keyword evidence="6 11" id="KW-0560">Oxidoreductase</keyword>
<evidence type="ECO:0000313" key="13">
    <source>
        <dbReference type="EMBL" id="PWA03442.1"/>
    </source>
</evidence>
<dbReference type="Gene3D" id="3.40.50.80">
    <property type="entry name" value="Nucleotide-binding domain of ferredoxin-NADP reductase (FNR) module"/>
    <property type="match status" value="1"/>
</dbReference>